<gene>
    <name evidence="2" type="ORF">EFLFYP64_02056</name>
</gene>
<accession>A0A6N3ECC8</accession>
<evidence type="ECO:0000313" key="2">
    <source>
        <dbReference type="EMBL" id="VYU37544.1"/>
    </source>
</evidence>
<proteinExistence type="predicted"/>
<sequence length="149" mass="17305">MTNKLSLQIEKKGFPINIGEVEFFFGTTPEELTRFFDTQAEFEEQVKELKQQLKQIKNIEQPEKEDAIKIIDLTKSLAKAEYDSLLGKGSFEKIYSVYRDVEQLIDLFDPISFEVAEAIEKEALKRKDTLSKKKADLLKKKALKNKKKK</sequence>
<protein>
    <submittedName>
        <fullName evidence="2">Uncharacterized protein</fullName>
    </submittedName>
</protein>
<organism evidence="2">
    <name type="scientific">Enterococcus faecium</name>
    <name type="common">Streptococcus faecium</name>
    <dbReference type="NCBI Taxonomy" id="1352"/>
    <lineage>
        <taxon>Bacteria</taxon>
        <taxon>Bacillati</taxon>
        <taxon>Bacillota</taxon>
        <taxon>Bacilli</taxon>
        <taxon>Lactobacillales</taxon>
        <taxon>Enterococcaceae</taxon>
        <taxon>Enterococcus</taxon>
    </lineage>
</organism>
<evidence type="ECO:0000256" key="1">
    <source>
        <dbReference type="SAM" id="Coils"/>
    </source>
</evidence>
<feature type="coiled-coil region" evidence="1">
    <location>
        <begin position="32"/>
        <end position="59"/>
    </location>
</feature>
<dbReference type="EMBL" id="CACRTQ010000058">
    <property type="protein sequence ID" value="VYU37544.1"/>
    <property type="molecule type" value="Genomic_DNA"/>
</dbReference>
<dbReference type="AlphaFoldDB" id="A0A6N3ECC8"/>
<reference evidence="2" key="1">
    <citation type="submission" date="2019-11" db="EMBL/GenBank/DDBJ databases">
        <authorList>
            <person name="Feng L."/>
        </authorList>
    </citation>
    <scope>NUCLEOTIDE SEQUENCE</scope>
    <source>
        <strain evidence="2">EFaeciumLFYP64</strain>
    </source>
</reference>
<name>A0A6N3ECC8_ENTFC</name>
<keyword evidence="1" id="KW-0175">Coiled coil</keyword>
<dbReference type="RefSeq" id="WP_148411736.1">
    <property type="nucleotide sequence ID" value="NZ_CACRTQ010000058.1"/>
</dbReference>